<gene>
    <name evidence="1" type="ORF">LSINAPIS_LOCUS3323</name>
</gene>
<proteinExistence type="predicted"/>
<reference evidence="1 2" key="1">
    <citation type="submission" date="2017-07" db="EMBL/GenBank/DDBJ databases">
        <authorList>
            <person name="Talla V."/>
            <person name="Backstrom N."/>
        </authorList>
    </citation>
    <scope>NUCLEOTIDE SEQUENCE [LARGE SCALE GENOMIC DNA]</scope>
</reference>
<dbReference type="AlphaFoldDB" id="A0A5E4PYC2"/>
<evidence type="ECO:0000313" key="2">
    <source>
        <dbReference type="Proteomes" id="UP000324832"/>
    </source>
</evidence>
<evidence type="ECO:0000313" key="1">
    <source>
        <dbReference type="EMBL" id="VVC90406.1"/>
    </source>
</evidence>
<accession>A0A5E4PYC2</accession>
<keyword evidence="2" id="KW-1185">Reference proteome</keyword>
<sequence length="117" mass="13487">MSVYMPCDCGDNLPELTCTLGAMSAVVESCDVQMQIKSYTEFCESILKNTELKPDCQNCSSHCLSKTHLSLIISEYNRIINILRQGAIYTYINKKQKRNNCIFLWNIHVKNYHDEAR</sequence>
<name>A0A5E4PYC2_9NEOP</name>
<organism evidence="1 2">
    <name type="scientific">Leptidea sinapis</name>
    <dbReference type="NCBI Taxonomy" id="189913"/>
    <lineage>
        <taxon>Eukaryota</taxon>
        <taxon>Metazoa</taxon>
        <taxon>Ecdysozoa</taxon>
        <taxon>Arthropoda</taxon>
        <taxon>Hexapoda</taxon>
        <taxon>Insecta</taxon>
        <taxon>Pterygota</taxon>
        <taxon>Neoptera</taxon>
        <taxon>Endopterygota</taxon>
        <taxon>Lepidoptera</taxon>
        <taxon>Glossata</taxon>
        <taxon>Ditrysia</taxon>
        <taxon>Papilionoidea</taxon>
        <taxon>Pieridae</taxon>
        <taxon>Dismorphiinae</taxon>
        <taxon>Leptidea</taxon>
    </lineage>
</organism>
<protein>
    <submittedName>
        <fullName evidence="1">Uncharacterized protein</fullName>
    </submittedName>
</protein>
<dbReference type="Proteomes" id="UP000324832">
    <property type="component" value="Unassembled WGS sequence"/>
</dbReference>
<feature type="non-terminal residue" evidence="1">
    <location>
        <position position="117"/>
    </location>
</feature>
<dbReference type="EMBL" id="FZQP02000782">
    <property type="protein sequence ID" value="VVC90406.1"/>
    <property type="molecule type" value="Genomic_DNA"/>
</dbReference>